<name>A0A9X0WLH1_9GAMM</name>
<dbReference type="PANTHER" id="PTHR10605:SF56">
    <property type="entry name" value="BIFUNCTIONAL HEPARAN SULFATE N-DEACETYLASE_N-SULFOTRANSFERASE"/>
    <property type="match status" value="1"/>
</dbReference>
<dbReference type="Gene3D" id="3.40.50.300">
    <property type="entry name" value="P-loop containing nucleotide triphosphate hydrolases"/>
    <property type="match status" value="1"/>
</dbReference>
<evidence type="ECO:0000313" key="4">
    <source>
        <dbReference type="EMBL" id="MBK1646951.1"/>
    </source>
</evidence>
<evidence type="ECO:0000256" key="1">
    <source>
        <dbReference type="ARBA" id="ARBA00022679"/>
    </source>
</evidence>
<feature type="domain" description="Sulfotransferase" evidence="3">
    <location>
        <begin position="5"/>
        <end position="233"/>
    </location>
</feature>
<keyword evidence="2" id="KW-0325">Glycoprotein</keyword>
<dbReference type="Proteomes" id="UP001138802">
    <property type="component" value="Unassembled WGS sequence"/>
</dbReference>
<keyword evidence="1" id="KW-0808">Transferase</keyword>
<dbReference type="SUPFAM" id="SSF52540">
    <property type="entry name" value="P-loop containing nucleoside triphosphate hydrolases"/>
    <property type="match status" value="1"/>
</dbReference>
<dbReference type="PANTHER" id="PTHR10605">
    <property type="entry name" value="HEPARAN SULFATE SULFOTRANSFERASE"/>
    <property type="match status" value="1"/>
</dbReference>
<keyword evidence="5" id="KW-1185">Reference proteome</keyword>
<evidence type="ECO:0000313" key="5">
    <source>
        <dbReference type="Proteomes" id="UP001138802"/>
    </source>
</evidence>
<reference evidence="4 5" key="1">
    <citation type="journal article" date="2020" name="Microorganisms">
        <title>Osmotic Adaptation and Compatible Solute Biosynthesis of Phototrophic Bacteria as Revealed from Genome Analyses.</title>
        <authorList>
            <person name="Imhoff J.F."/>
            <person name="Rahn T."/>
            <person name="Kunzel S."/>
            <person name="Keller A."/>
            <person name="Neulinger S.C."/>
        </authorList>
    </citation>
    <scope>NUCLEOTIDE SEQUENCE [LARGE SCALE GENOMIC DNA]</scope>
    <source>
        <strain evidence="4 5">DSM 21303</strain>
    </source>
</reference>
<evidence type="ECO:0000259" key="3">
    <source>
        <dbReference type="Pfam" id="PF00685"/>
    </source>
</evidence>
<dbReference type="RefSeq" id="WP_200389792.1">
    <property type="nucleotide sequence ID" value="NZ_NRSD01000057.1"/>
</dbReference>
<evidence type="ECO:0000256" key="2">
    <source>
        <dbReference type="ARBA" id="ARBA00023180"/>
    </source>
</evidence>
<organism evidence="4 5">
    <name type="scientific">Thiocapsa imhoffii</name>
    <dbReference type="NCBI Taxonomy" id="382777"/>
    <lineage>
        <taxon>Bacteria</taxon>
        <taxon>Pseudomonadati</taxon>
        <taxon>Pseudomonadota</taxon>
        <taxon>Gammaproteobacteria</taxon>
        <taxon>Chromatiales</taxon>
        <taxon>Chromatiaceae</taxon>
        <taxon>Thiocapsa</taxon>
    </lineage>
</organism>
<dbReference type="GO" id="GO:0008146">
    <property type="term" value="F:sulfotransferase activity"/>
    <property type="evidence" value="ECO:0007669"/>
    <property type="project" value="InterPro"/>
</dbReference>
<dbReference type="InterPro" id="IPR037359">
    <property type="entry name" value="NST/OST"/>
</dbReference>
<dbReference type="Pfam" id="PF00685">
    <property type="entry name" value="Sulfotransfer_1"/>
    <property type="match status" value="1"/>
</dbReference>
<dbReference type="InterPro" id="IPR027417">
    <property type="entry name" value="P-loop_NTPase"/>
</dbReference>
<proteinExistence type="predicted"/>
<gene>
    <name evidence="4" type="ORF">CKO25_20490</name>
</gene>
<comment type="caution">
    <text evidence="4">The sequence shown here is derived from an EMBL/GenBank/DDBJ whole genome shotgun (WGS) entry which is preliminary data.</text>
</comment>
<dbReference type="AlphaFoldDB" id="A0A9X0WLH1"/>
<dbReference type="InterPro" id="IPR000863">
    <property type="entry name" value="Sulfotransferase_dom"/>
</dbReference>
<protein>
    <recommendedName>
        <fullName evidence="3">Sulfotransferase domain-containing protein</fullName>
    </recommendedName>
</protein>
<dbReference type="EMBL" id="NRSD01000057">
    <property type="protein sequence ID" value="MBK1646951.1"/>
    <property type="molecule type" value="Genomic_DNA"/>
</dbReference>
<accession>A0A9X0WLH1</accession>
<sequence length="301" mass="35549">MKNVDFFIVGAPKCGTTAMYSYLKRHPQIYFPEVKEPHYFGSDLDFHGQSRITLKQYEDLYKNASANQILGDASVFYLLSEYAAVEIKKYNPEAKIIIMLRDPIVVMHSFHSQRLYVGTETIEDFIEALDAETDRKAGKRLPRHIGLRQGLYYRDVVRFDRQVERYLERFDNDHVHIVFYDDFSKDPRASYEAICNFLGITPELYFKFEPVNANKIVRYRWLRDVMKSKPKSFSRLYHILIPHTALRHSFSKLINKFNLVHKIRTPIPEDIMIKLRRELHESVTGLEKMTGKDLSSWKAQR</sequence>